<proteinExistence type="evidence at transcript level"/>
<dbReference type="SUPFAM" id="SSF57850">
    <property type="entry name" value="RING/U-box"/>
    <property type="match status" value="1"/>
</dbReference>
<dbReference type="GO" id="GO:0006897">
    <property type="term" value="P:endocytosis"/>
    <property type="evidence" value="ECO:0007669"/>
    <property type="project" value="UniProtKB-KW"/>
</dbReference>
<dbReference type="PROSITE" id="PS51283">
    <property type="entry name" value="DUSP"/>
    <property type="match status" value="2"/>
</dbReference>
<dbReference type="SUPFAM" id="SSF54001">
    <property type="entry name" value="Cysteine proteinases"/>
    <property type="match status" value="1"/>
</dbReference>
<evidence type="ECO:0000256" key="9">
    <source>
        <dbReference type="ARBA" id="ARBA00022771"/>
    </source>
</evidence>
<dbReference type="GO" id="GO:0016579">
    <property type="term" value="P:protein deubiquitination"/>
    <property type="evidence" value="ECO:0007669"/>
    <property type="project" value="InterPro"/>
</dbReference>
<dbReference type="InterPro" id="IPR018200">
    <property type="entry name" value="USP_CS"/>
</dbReference>
<dbReference type="PANTHER" id="PTHR21646:SF86">
    <property type="entry name" value="UBIQUITIN CARBOXYL-TERMINAL HYDROLASE"/>
    <property type="match status" value="1"/>
</dbReference>
<dbReference type="InterPro" id="IPR001607">
    <property type="entry name" value="Znf_UBP"/>
</dbReference>
<name>A0A6F9DWN9_9ASCI</name>
<dbReference type="EMBL" id="LR791687">
    <property type="protein sequence ID" value="CAB3267549.1"/>
    <property type="molecule type" value="mRNA"/>
</dbReference>
<dbReference type="SMART" id="SM00695">
    <property type="entry name" value="DUSP"/>
    <property type="match status" value="2"/>
</dbReference>
<dbReference type="Pfam" id="PF02148">
    <property type="entry name" value="zf-UBP"/>
    <property type="match status" value="1"/>
</dbReference>
<keyword evidence="6" id="KW-0254">Endocytosis</keyword>
<dbReference type="PROSITE" id="PS00973">
    <property type="entry name" value="USP_2"/>
    <property type="match status" value="1"/>
</dbReference>
<sequence>MTKTISAEIMECSHLDKHFDKSKSDLVKLSEGNCFVCKAPGPNLWACLKEGCTFVGCGELKNDHGSKHCEELNHHLAVNLRSFRVWCFACCKEIHLRQYFTPEEMKRLKAAKSRKPIPGVACPASKLNQTKKANNPVLPLIPPSPPQPTINFTTLSSLLLLQNESEDSGHLDSTRGLTGLRNLGNTCYMNAALQSLSNCPQLSLYFMAIGKLLSTSQKHSMSSSYLKLVGDLWSPKRFSCVAPSSVHSTLRMINGSFRSYQQQDTQEFLRCFMDRLHEELKFAVPVDDPHSLPQFQEAGDASNLLPIPRIVTPSPSSGDDTMSITVSTSSEESFKSCHSMEVDAADQDSVVMDGEHEEQPMIERNSVTFPQELDQLHASASPLFRSTSMPSIATSEIQQRSNDRQEARRKRTVSSRSTTQIESSFNAAESVLQSPPKKKVFKYQSVISDIFDGELRSSVQCRTCGSISHTRETFQDLSLPIPGKDDTARLHGYSQNMTMPVVSSTPPPSGPCANTEGYPTRIYYIWDWLKSWLWGPDVNLCDCLAAFFSADELKGDNMYSCEKCKKLRNGIKYCRLLKLPEVLCIHLKRFRHEYLTSYSTKISSTVTFPLQGLDLSRYVAKDNVSENTIYDLSSVIIHHGGAGGGHYTSYCKNPLNGNWYEFDDQYVTQVSESTVTGAEAYVLFYSKRDEEAKKFREQVITLDGAKEPVLMRYYVAVEWMLQFLTFAEPGPIDNQYFLCPHENLKPTLLDSVGERVCCVSEQTWRVMHERFGGGPAVTHLQPCATCIHEAKVLEERRLAEREMYLKLSETSQELANMSTYYISMDWFRRWQNFIHGKENDPPGEINNQSIAAIRDGKVSLNKGGDYGEIAAEAWTYLLETYSGGPAIPNNSTMIYQSDGRGNEDGD</sequence>
<dbReference type="InterPro" id="IPR028889">
    <property type="entry name" value="USP"/>
</dbReference>
<evidence type="ECO:0000256" key="1">
    <source>
        <dbReference type="ARBA" id="ARBA00000707"/>
    </source>
</evidence>
<accession>A0A6F9DWN9</accession>
<dbReference type="PROSITE" id="PS50235">
    <property type="entry name" value="USP_3"/>
    <property type="match status" value="1"/>
</dbReference>
<feature type="domain" description="USP" evidence="16">
    <location>
        <begin position="178"/>
        <end position="688"/>
    </location>
</feature>
<keyword evidence="14" id="KW-0645">Protease</keyword>
<dbReference type="Pfam" id="PF06337">
    <property type="entry name" value="DUSP"/>
    <property type="match status" value="2"/>
</dbReference>
<evidence type="ECO:0000256" key="6">
    <source>
        <dbReference type="ARBA" id="ARBA00022583"/>
    </source>
</evidence>
<dbReference type="GO" id="GO:0004843">
    <property type="term" value="F:cysteine-type deubiquitinase activity"/>
    <property type="evidence" value="ECO:0007669"/>
    <property type="project" value="UniProtKB-UniRule"/>
</dbReference>
<keyword evidence="11" id="KW-0862">Zinc</keyword>
<evidence type="ECO:0000256" key="12">
    <source>
        <dbReference type="ARBA" id="ARBA00023212"/>
    </source>
</evidence>
<feature type="region of interest" description="Disordered" evidence="15">
    <location>
        <begin position="303"/>
        <end position="338"/>
    </location>
</feature>
<evidence type="ECO:0000259" key="16">
    <source>
        <dbReference type="PROSITE" id="PS50235"/>
    </source>
</evidence>
<dbReference type="InterPro" id="IPR006615">
    <property type="entry name" value="Pept_C19_DUSP"/>
</dbReference>
<evidence type="ECO:0000259" key="18">
    <source>
        <dbReference type="PROSITE" id="PS51283"/>
    </source>
</evidence>
<feature type="compositionally biased region" description="Polar residues" evidence="15">
    <location>
        <begin position="384"/>
        <end position="400"/>
    </location>
</feature>
<dbReference type="GO" id="GO:0048471">
    <property type="term" value="C:perinuclear region of cytoplasm"/>
    <property type="evidence" value="ECO:0007669"/>
    <property type="project" value="UniProtKB-SubCell"/>
</dbReference>
<dbReference type="Gene3D" id="3.90.70.10">
    <property type="entry name" value="Cysteine proteinases"/>
    <property type="match status" value="1"/>
</dbReference>
<dbReference type="EC" id="3.4.19.12" evidence="14"/>
<evidence type="ECO:0000256" key="14">
    <source>
        <dbReference type="RuleBase" id="RU366025"/>
    </source>
</evidence>
<evidence type="ECO:0000256" key="15">
    <source>
        <dbReference type="SAM" id="MobiDB-lite"/>
    </source>
</evidence>
<evidence type="ECO:0000256" key="4">
    <source>
        <dbReference type="ARBA" id="ARBA00008269"/>
    </source>
</evidence>
<comment type="catalytic activity">
    <reaction evidence="1 14">
        <text>Thiol-dependent hydrolysis of ester, thioester, amide, peptide and isopeptide bonds formed by the C-terminal Gly of ubiquitin (a 76-residue protein attached to proteins as an intracellular targeting signal).</text>
        <dbReference type="EC" id="3.4.19.12"/>
    </reaction>
</comment>
<organism evidence="19">
    <name type="scientific">Phallusia mammillata</name>
    <dbReference type="NCBI Taxonomy" id="59560"/>
    <lineage>
        <taxon>Eukaryota</taxon>
        <taxon>Metazoa</taxon>
        <taxon>Chordata</taxon>
        <taxon>Tunicata</taxon>
        <taxon>Ascidiacea</taxon>
        <taxon>Phlebobranchia</taxon>
        <taxon>Ascidiidae</taxon>
        <taxon>Phallusia</taxon>
    </lineage>
</organism>
<dbReference type="InterPro" id="IPR050185">
    <property type="entry name" value="Ub_carboxyl-term_hydrolase"/>
</dbReference>
<dbReference type="PROSITE" id="PS00972">
    <property type="entry name" value="USP_1"/>
    <property type="match status" value="1"/>
</dbReference>
<evidence type="ECO:0000313" key="19">
    <source>
        <dbReference type="EMBL" id="CAB3267549.1"/>
    </source>
</evidence>
<evidence type="ECO:0000256" key="13">
    <source>
        <dbReference type="PROSITE-ProRule" id="PRU00502"/>
    </source>
</evidence>
<gene>
    <name evidence="19" type="primary">Usp20</name>
</gene>
<keyword evidence="8" id="KW-0677">Repeat</keyword>
<evidence type="ECO:0000256" key="10">
    <source>
        <dbReference type="ARBA" id="ARBA00022786"/>
    </source>
</evidence>
<keyword evidence="14" id="KW-0788">Thiol protease</keyword>
<dbReference type="Pfam" id="PF00443">
    <property type="entry name" value="UCH"/>
    <property type="match status" value="1"/>
</dbReference>
<feature type="domain" description="UBP-type" evidence="17">
    <location>
        <begin position="10"/>
        <end position="113"/>
    </location>
</feature>
<evidence type="ECO:0000256" key="2">
    <source>
        <dbReference type="ARBA" id="ARBA00004300"/>
    </source>
</evidence>
<dbReference type="GO" id="GO:0006508">
    <property type="term" value="P:proteolysis"/>
    <property type="evidence" value="ECO:0007669"/>
    <property type="project" value="UniProtKB-KW"/>
</dbReference>
<feature type="compositionally biased region" description="Polar residues" evidence="15">
    <location>
        <begin position="420"/>
        <end position="429"/>
    </location>
</feature>
<dbReference type="AlphaFoldDB" id="A0A6F9DWN9"/>
<keyword evidence="9 13" id="KW-0863">Zinc-finger</keyword>
<dbReference type="InterPro" id="IPR001394">
    <property type="entry name" value="Peptidase_C19_UCH"/>
</dbReference>
<keyword evidence="12" id="KW-0206">Cytoskeleton</keyword>
<dbReference type="PROSITE" id="PS50271">
    <property type="entry name" value="ZF_UBP"/>
    <property type="match status" value="1"/>
</dbReference>
<evidence type="ECO:0000256" key="7">
    <source>
        <dbReference type="ARBA" id="ARBA00022723"/>
    </source>
</evidence>
<evidence type="ECO:0000256" key="11">
    <source>
        <dbReference type="ARBA" id="ARBA00022833"/>
    </source>
</evidence>
<feature type="region of interest" description="Disordered" evidence="15">
    <location>
        <begin position="382"/>
        <end position="429"/>
    </location>
</feature>
<keyword evidence="14 19" id="KW-0378">Hydrolase</keyword>
<comment type="similarity">
    <text evidence="4">Belongs to the peptidase C19 family. USP20/USP33 subfamily.</text>
</comment>
<keyword evidence="5" id="KW-0963">Cytoplasm</keyword>
<dbReference type="Gene3D" id="3.30.40.10">
    <property type="entry name" value="Zinc/RING finger domain, C3HC4 (zinc finger)"/>
    <property type="match status" value="1"/>
</dbReference>
<dbReference type="InterPro" id="IPR013083">
    <property type="entry name" value="Znf_RING/FYVE/PHD"/>
</dbReference>
<dbReference type="GO" id="GO:0008270">
    <property type="term" value="F:zinc ion binding"/>
    <property type="evidence" value="ECO:0007669"/>
    <property type="project" value="UniProtKB-KW"/>
</dbReference>
<reference evidence="19" key="1">
    <citation type="submission" date="2020-04" db="EMBL/GenBank/DDBJ databases">
        <authorList>
            <person name="Neveu A P."/>
        </authorList>
    </citation>
    <scope>NUCLEOTIDE SEQUENCE</scope>
    <source>
        <tissue evidence="19">Whole embryo</tissue>
    </source>
</reference>
<dbReference type="Gene3D" id="3.30.2230.10">
    <property type="entry name" value="DUSP-like"/>
    <property type="match status" value="1"/>
</dbReference>
<evidence type="ECO:0000256" key="8">
    <source>
        <dbReference type="ARBA" id="ARBA00022737"/>
    </source>
</evidence>
<feature type="domain" description="DUSP" evidence="18">
    <location>
        <begin position="795"/>
        <end position="892"/>
    </location>
</feature>
<dbReference type="CDD" id="cd02674">
    <property type="entry name" value="Peptidase_C19R"/>
    <property type="match status" value="1"/>
</dbReference>
<keyword evidence="10 14" id="KW-0833">Ubl conjugation pathway</keyword>
<evidence type="ECO:0000259" key="17">
    <source>
        <dbReference type="PROSITE" id="PS50271"/>
    </source>
</evidence>
<dbReference type="SMART" id="SM00290">
    <property type="entry name" value="ZnF_UBP"/>
    <property type="match status" value="1"/>
</dbReference>
<dbReference type="InterPro" id="IPR038765">
    <property type="entry name" value="Papain-like_cys_pep_sf"/>
</dbReference>
<dbReference type="SUPFAM" id="SSF143791">
    <property type="entry name" value="DUSP-like"/>
    <property type="match status" value="2"/>
</dbReference>
<dbReference type="GO" id="GO:0005813">
    <property type="term" value="C:centrosome"/>
    <property type="evidence" value="ECO:0007669"/>
    <property type="project" value="UniProtKB-SubCell"/>
</dbReference>
<feature type="compositionally biased region" description="Polar residues" evidence="15">
    <location>
        <begin position="313"/>
        <end position="331"/>
    </location>
</feature>
<dbReference type="PANTHER" id="PTHR21646">
    <property type="entry name" value="UBIQUITIN CARBOXYL-TERMINAL HYDROLASE"/>
    <property type="match status" value="1"/>
</dbReference>
<evidence type="ECO:0000256" key="3">
    <source>
        <dbReference type="ARBA" id="ARBA00004556"/>
    </source>
</evidence>
<protein>
    <recommendedName>
        <fullName evidence="14">Ubiquitin carboxyl-terminal hydrolase</fullName>
        <ecNumber evidence="14">3.4.19.12</ecNumber>
    </recommendedName>
</protein>
<evidence type="ECO:0000256" key="5">
    <source>
        <dbReference type="ARBA" id="ARBA00022490"/>
    </source>
</evidence>
<keyword evidence="7" id="KW-0479">Metal-binding</keyword>
<dbReference type="InterPro" id="IPR035927">
    <property type="entry name" value="DUSP-like_sf"/>
</dbReference>
<comment type="subcellular location">
    <subcellularLocation>
        <location evidence="2">Cytoplasm</location>
        <location evidence="2">Cytoskeleton</location>
        <location evidence="2">Microtubule organizing center</location>
        <location evidence="2">Centrosome</location>
    </subcellularLocation>
    <subcellularLocation>
        <location evidence="3">Cytoplasm</location>
        <location evidence="3">Perinuclear region</location>
    </subcellularLocation>
</comment>
<feature type="domain" description="DUSP" evidence="18">
    <location>
        <begin position="686"/>
        <end position="783"/>
    </location>
</feature>